<dbReference type="SMART" id="SM01118">
    <property type="entry name" value="CYTH"/>
    <property type="match status" value="1"/>
</dbReference>
<evidence type="ECO:0000259" key="2">
    <source>
        <dbReference type="PROSITE" id="PS51707"/>
    </source>
</evidence>
<dbReference type="InterPro" id="IPR033469">
    <property type="entry name" value="CYTH-like_dom_sf"/>
</dbReference>
<dbReference type="PROSITE" id="PS51708">
    <property type="entry name" value="CHAD"/>
    <property type="match status" value="1"/>
</dbReference>
<dbReference type="Proteomes" id="UP000004208">
    <property type="component" value="Unassembled WGS sequence"/>
</dbReference>
<dbReference type="InterPro" id="IPR038186">
    <property type="entry name" value="CHAD_dom_sf"/>
</dbReference>
<dbReference type="Gene3D" id="2.40.320.10">
    <property type="entry name" value="Hypothetical Protein Pfu-838710-001"/>
    <property type="match status" value="1"/>
</dbReference>
<name>D7WEF7_9CORY</name>
<dbReference type="EMBL" id="ACLJ02000003">
    <property type="protein sequence ID" value="EFK53534.1"/>
    <property type="molecule type" value="Genomic_DNA"/>
</dbReference>
<dbReference type="AlphaFoldDB" id="D7WEF7"/>
<dbReference type="InterPro" id="IPR023577">
    <property type="entry name" value="CYTH_domain"/>
</dbReference>
<sequence length="573" mass="62437">MSSGLGSETFLEVEAKFAVDDSVAAPDLSALSGVDRLGHTAHHSLSAIYYDTADLRLTRAKITLRRRSGGNDDGWHLKLPAAHGRLELHAPLEDLSTPPAQLLSAVRAIVRREPLAPIAQIDNNRAETQLLGADGGVVAEFCDDRVTAWSLLPGGQQTSWREWEVELGPALAESLDGGALIHEATTVLINAGARKSASASKLATALGTSVNNAPVPPAVTPLSSDSPAKAVVDSLRAQRDKLVEWDPRVRNDEWDSVHQMRVATRELRSLMETFEGILAGPQLSHLESELKELASLLGTARDAEVVEERFVGLLESDDTGMVDPDADEHIRGDMRREYERAHRRIVRTLDSDRYLQLLDDIDALLANPPLSPELGGEPVPGAGAPDALPGSDAAEFDAESPSAAADFELPEVEAEADESEGAEPEEILYDHLATGYKKLMKRQKKAEKYYQDTSLPLHDREEYVHDVRKAAKKLRYSANAAKDSGLNAGKLSKACKQLQEVLGDFQDAVTSRDRIQQIAGEARTRGEDTFAYGMLFQREISRGNEALKGYPDAISEVKKAFKKVKPVKSGKKK</sequence>
<accession>D7WEF7</accession>
<dbReference type="PROSITE" id="PS51707">
    <property type="entry name" value="CYTH"/>
    <property type="match status" value="1"/>
</dbReference>
<dbReference type="SMART" id="SM00880">
    <property type="entry name" value="CHAD"/>
    <property type="match status" value="1"/>
</dbReference>
<evidence type="ECO:0000256" key="1">
    <source>
        <dbReference type="SAM" id="MobiDB-lite"/>
    </source>
</evidence>
<evidence type="ECO:0000259" key="3">
    <source>
        <dbReference type="PROSITE" id="PS51708"/>
    </source>
</evidence>
<dbReference type="HOGENOM" id="CLU_026984_1_0_11"/>
<dbReference type="Pfam" id="PF05235">
    <property type="entry name" value="CHAD"/>
    <property type="match status" value="1"/>
</dbReference>
<feature type="domain" description="CYTH" evidence="2">
    <location>
        <begin position="10"/>
        <end position="209"/>
    </location>
</feature>
<proteinExistence type="predicted"/>
<dbReference type="Pfam" id="PF01928">
    <property type="entry name" value="CYTH"/>
    <property type="match status" value="1"/>
</dbReference>
<keyword evidence="5" id="KW-1185">Reference proteome</keyword>
<evidence type="ECO:0000313" key="5">
    <source>
        <dbReference type="Proteomes" id="UP000004208"/>
    </source>
</evidence>
<dbReference type="eggNOG" id="COG5607">
    <property type="taxonomic scope" value="Bacteria"/>
</dbReference>
<gene>
    <name evidence="4" type="ORF">HMPREF0291_11191</name>
</gene>
<dbReference type="PANTHER" id="PTHR39339">
    <property type="entry name" value="SLR1444 PROTEIN"/>
    <property type="match status" value="1"/>
</dbReference>
<dbReference type="STRING" id="585529.HMPREF0291_11191"/>
<dbReference type="CDD" id="cd07374">
    <property type="entry name" value="CYTH-like_Pase"/>
    <property type="match status" value="1"/>
</dbReference>
<reference evidence="4" key="1">
    <citation type="submission" date="2010-06" db="EMBL/GenBank/DDBJ databases">
        <authorList>
            <person name="Muzny D."/>
            <person name="Qin X."/>
            <person name="Buhay C."/>
            <person name="Dugan-Rocha S."/>
            <person name="Ding Y."/>
            <person name="Chen G."/>
            <person name="Hawes A."/>
            <person name="Holder M."/>
            <person name="Jhangiani S."/>
            <person name="Johnson A."/>
            <person name="Khan Z."/>
            <person name="Li Z."/>
            <person name="Liu W."/>
            <person name="Liu X."/>
            <person name="Perez L."/>
            <person name="Shen H."/>
            <person name="Wang Q."/>
            <person name="Watt J."/>
            <person name="Xi L."/>
            <person name="Xin Y."/>
            <person name="Zhou J."/>
            <person name="Deng J."/>
            <person name="Jiang H."/>
            <person name="Liu Y."/>
            <person name="Qu J."/>
            <person name="Song X.-Z."/>
            <person name="Zhang L."/>
            <person name="Villasana D."/>
            <person name="Johnson A."/>
            <person name="Liu J."/>
            <person name="Liyanage D."/>
            <person name="Lorensuhewa L."/>
            <person name="Robinson T."/>
            <person name="Song A."/>
            <person name="Song B.-B."/>
            <person name="Dinh H."/>
            <person name="Thornton R."/>
            <person name="Coyle M."/>
            <person name="Francisco L."/>
            <person name="Jackson L."/>
            <person name="Javaid M."/>
            <person name="Korchina V."/>
            <person name="Kovar C."/>
            <person name="Mata R."/>
            <person name="Mathew T."/>
            <person name="Ngo R."/>
            <person name="Nguyen L."/>
            <person name="Nguyen N."/>
            <person name="Okwuonu G."/>
            <person name="Ongeri F."/>
            <person name="Pham C."/>
            <person name="Simmons D."/>
            <person name="Wilczek-Boney K."/>
            <person name="Hale W."/>
            <person name="Jakkamsetti A."/>
            <person name="Pham P."/>
            <person name="Ruth R."/>
            <person name="San Lucas F."/>
            <person name="Warren J."/>
            <person name="Zhang J."/>
            <person name="Zhao Z."/>
            <person name="Zhou C."/>
            <person name="Zhu D."/>
            <person name="Lee S."/>
            <person name="Bess C."/>
            <person name="Blankenburg K."/>
            <person name="Forbes L."/>
            <person name="Fu Q."/>
            <person name="Gubbala S."/>
            <person name="Hirani K."/>
            <person name="Jayaseelan J.C."/>
            <person name="Lara F."/>
            <person name="Munidasa M."/>
            <person name="Palculict T."/>
            <person name="Patil S."/>
            <person name="Pu L.-L."/>
            <person name="Saada N."/>
            <person name="Tang L."/>
            <person name="Weissenberger G."/>
            <person name="Zhu Y."/>
            <person name="Hemphill L."/>
            <person name="Shang Y."/>
            <person name="Youmans B."/>
            <person name="Ayvaz T."/>
            <person name="Ross M."/>
            <person name="Santibanez J."/>
            <person name="Aqrawi P."/>
            <person name="Gross S."/>
            <person name="Joshi V."/>
            <person name="Fowler G."/>
            <person name="Nazareth L."/>
            <person name="Reid J."/>
            <person name="Worley K."/>
            <person name="Petrosino J."/>
            <person name="Highlander S."/>
            <person name="Gibbs R."/>
        </authorList>
    </citation>
    <scope>NUCLEOTIDE SEQUENCE [LARGE SCALE GENOMIC DNA]</scope>
    <source>
        <strain evidence="4">ATCC 33030</strain>
    </source>
</reference>
<evidence type="ECO:0000313" key="4">
    <source>
        <dbReference type="EMBL" id="EFK53534.1"/>
    </source>
</evidence>
<dbReference type="Gene3D" id="1.40.20.10">
    <property type="entry name" value="CHAD domain"/>
    <property type="match status" value="1"/>
</dbReference>
<organism evidence="4 5">
    <name type="scientific">Corynebacterium genitalium ATCC 33030</name>
    <dbReference type="NCBI Taxonomy" id="585529"/>
    <lineage>
        <taxon>Bacteria</taxon>
        <taxon>Bacillati</taxon>
        <taxon>Actinomycetota</taxon>
        <taxon>Actinomycetes</taxon>
        <taxon>Mycobacteriales</taxon>
        <taxon>Corynebacteriaceae</taxon>
        <taxon>Corynebacterium</taxon>
    </lineage>
</organism>
<dbReference type="PANTHER" id="PTHR39339:SF1">
    <property type="entry name" value="CHAD DOMAIN-CONTAINING PROTEIN"/>
    <property type="match status" value="1"/>
</dbReference>
<dbReference type="SUPFAM" id="SSF55154">
    <property type="entry name" value="CYTH-like phosphatases"/>
    <property type="match status" value="1"/>
</dbReference>
<comment type="caution">
    <text evidence="4">The sequence shown here is derived from an EMBL/GenBank/DDBJ whole genome shotgun (WGS) entry which is preliminary data.</text>
</comment>
<feature type="region of interest" description="Disordered" evidence="1">
    <location>
        <begin position="369"/>
        <end position="406"/>
    </location>
</feature>
<dbReference type="RefSeq" id="WP_005289432.1">
    <property type="nucleotide sequence ID" value="NZ_CM000961.1"/>
</dbReference>
<dbReference type="InterPro" id="IPR007899">
    <property type="entry name" value="CHAD_dom"/>
</dbReference>
<feature type="domain" description="CHAD" evidence="3">
    <location>
        <begin position="224"/>
        <end position="559"/>
    </location>
</feature>
<protein>
    <submittedName>
        <fullName evidence="4">CHAD domain protein</fullName>
    </submittedName>
</protein>